<sequence>MKEHSGIIVLEPSPSFNWGDAGMVIFQIRPGNRCLKAATHNGWMLC</sequence>
<reference evidence="1 2" key="1">
    <citation type="submission" date="2017-03" db="EMBL/GenBank/DDBJ databases">
        <authorList>
            <person name="Afonso C.L."/>
            <person name="Miller P.J."/>
            <person name="Scott M.A."/>
            <person name="Spackman E."/>
            <person name="Goraichik I."/>
            <person name="Dimitrov K.M."/>
            <person name="Suarez D.L."/>
            <person name="Swayne D.E."/>
        </authorList>
    </citation>
    <scope>NUCLEOTIDE SEQUENCE [LARGE SCALE GENOMIC DNA]</scope>
    <source>
        <strain evidence="1">PRJEB14757</strain>
    </source>
</reference>
<gene>
    <name evidence="1" type="ORF">MTBBW1_400009</name>
</gene>
<keyword evidence="2" id="KW-1185">Reference proteome</keyword>
<evidence type="ECO:0000313" key="2">
    <source>
        <dbReference type="Proteomes" id="UP000191931"/>
    </source>
</evidence>
<dbReference type="EMBL" id="FWEV01000282">
    <property type="protein sequence ID" value="SLM31602.1"/>
    <property type="molecule type" value="Genomic_DNA"/>
</dbReference>
<name>A0A1W1HGU1_9BACT</name>
<evidence type="ECO:0000313" key="1">
    <source>
        <dbReference type="EMBL" id="SLM31602.1"/>
    </source>
</evidence>
<proteinExistence type="predicted"/>
<protein>
    <submittedName>
        <fullName evidence="1">Uncharacterized protein</fullName>
    </submittedName>
</protein>
<organism evidence="1 2">
    <name type="scientific">Desulfamplus magnetovallimortis</name>
    <dbReference type="NCBI Taxonomy" id="1246637"/>
    <lineage>
        <taxon>Bacteria</taxon>
        <taxon>Pseudomonadati</taxon>
        <taxon>Thermodesulfobacteriota</taxon>
        <taxon>Desulfobacteria</taxon>
        <taxon>Desulfobacterales</taxon>
        <taxon>Desulfobacteraceae</taxon>
        <taxon>Desulfamplus</taxon>
    </lineage>
</organism>
<dbReference type="Proteomes" id="UP000191931">
    <property type="component" value="Unassembled WGS sequence"/>
</dbReference>
<dbReference type="AlphaFoldDB" id="A0A1W1HGU1"/>
<accession>A0A1W1HGU1</accession>